<keyword evidence="1" id="KW-1133">Transmembrane helix</keyword>
<geneLocation type="plastid" evidence="2"/>
<gene>
    <name evidence="2" type="primary">ycf40</name>
</gene>
<dbReference type="EMBL" id="KR025491">
    <property type="protein sequence ID" value="AKU47372.1"/>
    <property type="molecule type" value="Genomic_DNA"/>
</dbReference>
<dbReference type="SUPFAM" id="SSF54285">
    <property type="entry name" value="MoaD/ThiS"/>
    <property type="match status" value="1"/>
</dbReference>
<dbReference type="GeneID" id="29078021"/>
<organism evidence="2">
    <name type="scientific">Campylaephora sungminbooi</name>
    <dbReference type="NCBI Taxonomy" id="1896769"/>
    <lineage>
        <taxon>Eukaryota</taxon>
        <taxon>Rhodophyta</taxon>
        <taxon>Florideophyceae</taxon>
        <taxon>Rhodymeniophycidae</taxon>
        <taxon>Ceramiales</taxon>
        <taxon>Ceramiaceae</taxon>
        <taxon>Campylaephora</taxon>
    </lineage>
</organism>
<dbReference type="AlphaFoldDB" id="A0A1B0RRH6"/>
<evidence type="ECO:0000313" key="3">
    <source>
        <dbReference type="EMBL" id="ALN11819.1"/>
    </source>
</evidence>
<dbReference type="EMBL" id="KR814486">
    <property type="protein sequence ID" value="ALN11819.1"/>
    <property type="molecule type" value="Genomic_DNA"/>
</dbReference>
<dbReference type="InterPro" id="IPR012675">
    <property type="entry name" value="Beta-grasp_dom_sf"/>
</dbReference>
<dbReference type="Pfam" id="PF02597">
    <property type="entry name" value="ThiS"/>
    <property type="match status" value="1"/>
</dbReference>
<dbReference type="RefSeq" id="YP_009300453.1">
    <property type="nucleotide sequence ID" value="NC_031211.1"/>
</dbReference>
<dbReference type="InterPro" id="IPR016155">
    <property type="entry name" value="Mopterin_synth/thiamin_S_b"/>
</dbReference>
<keyword evidence="1" id="KW-0472">Membrane</keyword>
<keyword evidence="1" id="KW-0812">Transmembrane</keyword>
<reference evidence="2" key="1">
    <citation type="journal article" date="2016" name="Bot. Marina">
        <title>Genomic and phylogenetic analysis of Ceramium cimbricum (Ceramiales, Rhodophyta) from the Atlantic and Pacific Oceans supports the naming of a new invasive Pacific entity Ceramium sungminbooi sp. nov.</title>
        <authorList>
            <person name="Hughey J.R."/>
            <person name="Boo G.H."/>
        </authorList>
    </citation>
    <scope>NUCLEOTIDE SEQUENCE</scope>
</reference>
<proteinExistence type="predicted"/>
<dbReference type="InterPro" id="IPR003749">
    <property type="entry name" value="ThiS/MoaD-like"/>
</dbReference>
<dbReference type="Gene3D" id="3.10.20.30">
    <property type="match status" value="1"/>
</dbReference>
<evidence type="ECO:0000256" key="1">
    <source>
        <dbReference type="SAM" id="Phobius"/>
    </source>
</evidence>
<accession>A0A1B0RRH6</accession>
<sequence>MMEPQPIALTTWPHPPCLIIIQLIIILFYFYVYSCIKNLMNNVYFKVLINGEPFNCESSMSIQDVLVYLNIDVYKVIVEYNTRVINYLQFDQILMQEGDIIEIITIVGGG</sequence>
<protein>
    <submittedName>
        <fullName evidence="2 3">Ycf40</fullName>
    </submittedName>
</protein>
<name>A0A1B0RRH6_9FLOR</name>
<keyword evidence="2" id="KW-0934">Plastid</keyword>
<dbReference type="NCBIfam" id="TIGR01683">
    <property type="entry name" value="thiS"/>
    <property type="match status" value="1"/>
</dbReference>
<dbReference type="CDD" id="cd00565">
    <property type="entry name" value="Ubl_ThiS"/>
    <property type="match status" value="1"/>
</dbReference>
<dbReference type="PANTHER" id="PTHR34472:SF1">
    <property type="entry name" value="SULFUR CARRIER PROTEIN THIS"/>
    <property type="match status" value="1"/>
</dbReference>
<evidence type="ECO:0000313" key="2">
    <source>
        <dbReference type="EMBL" id="AKU47372.1"/>
    </source>
</evidence>
<dbReference type="InterPro" id="IPR010035">
    <property type="entry name" value="Thi_S"/>
</dbReference>
<feature type="transmembrane region" description="Helical" evidence="1">
    <location>
        <begin position="12"/>
        <end position="32"/>
    </location>
</feature>
<dbReference type="PANTHER" id="PTHR34472">
    <property type="entry name" value="SULFUR CARRIER PROTEIN THIS"/>
    <property type="match status" value="1"/>
</dbReference>